<evidence type="ECO:0000256" key="16">
    <source>
        <dbReference type="ARBA" id="ARBA00051243"/>
    </source>
</evidence>
<dbReference type="InterPro" id="IPR000998">
    <property type="entry name" value="MAM_dom"/>
</dbReference>
<keyword evidence="3" id="KW-1003">Cell membrane</keyword>
<evidence type="ECO:0000256" key="3">
    <source>
        <dbReference type="ARBA" id="ARBA00022475"/>
    </source>
</evidence>
<keyword evidence="24" id="KW-1185">Reference proteome</keyword>
<evidence type="ECO:0000256" key="14">
    <source>
        <dbReference type="ARBA" id="ARBA00023170"/>
    </source>
</evidence>
<dbReference type="InterPro" id="IPR001245">
    <property type="entry name" value="Ser-Thr/Tyr_kinase_cat_dom"/>
</dbReference>
<feature type="domain" description="MAM" evidence="23">
    <location>
        <begin position="254"/>
        <end position="463"/>
    </location>
</feature>
<name>A0ABM1VTG6_APLCA</name>
<keyword evidence="4" id="KW-0808">Transferase</keyword>
<evidence type="ECO:0000313" key="24">
    <source>
        <dbReference type="Proteomes" id="UP000694888"/>
    </source>
</evidence>
<dbReference type="InterPro" id="IPR011009">
    <property type="entry name" value="Kinase-like_dom_sf"/>
</dbReference>
<evidence type="ECO:0000256" key="17">
    <source>
        <dbReference type="PROSITE-ProRule" id="PRU00124"/>
    </source>
</evidence>
<keyword evidence="7 18" id="KW-0547">Nucleotide-binding</keyword>
<dbReference type="EC" id="2.7.10.1" evidence="2"/>
<dbReference type="PROSITE" id="PS50060">
    <property type="entry name" value="MAM_2"/>
    <property type="match status" value="1"/>
</dbReference>
<evidence type="ECO:0000256" key="15">
    <source>
        <dbReference type="ARBA" id="ARBA00023180"/>
    </source>
</evidence>
<feature type="compositionally biased region" description="Acidic residues" evidence="19">
    <location>
        <begin position="1351"/>
        <end position="1370"/>
    </location>
</feature>
<accession>A0ABM1VTG6</accession>
<feature type="signal peptide" evidence="21">
    <location>
        <begin position="1"/>
        <end position="25"/>
    </location>
</feature>
<keyword evidence="12" id="KW-0829">Tyrosine-protein kinase</keyword>
<dbReference type="InterPro" id="IPR017441">
    <property type="entry name" value="Protein_kinase_ATP_BS"/>
</dbReference>
<evidence type="ECO:0000256" key="1">
    <source>
        <dbReference type="ARBA" id="ARBA00004251"/>
    </source>
</evidence>
<dbReference type="InterPro" id="IPR013320">
    <property type="entry name" value="ConA-like_dom_sf"/>
</dbReference>
<organism evidence="24 25">
    <name type="scientific">Aplysia californica</name>
    <name type="common">California sea hare</name>
    <dbReference type="NCBI Taxonomy" id="6500"/>
    <lineage>
        <taxon>Eukaryota</taxon>
        <taxon>Metazoa</taxon>
        <taxon>Spiralia</taxon>
        <taxon>Lophotrochozoa</taxon>
        <taxon>Mollusca</taxon>
        <taxon>Gastropoda</taxon>
        <taxon>Heterobranchia</taxon>
        <taxon>Euthyneura</taxon>
        <taxon>Tectipleura</taxon>
        <taxon>Aplysiida</taxon>
        <taxon>Aplysioidea</taxon>
        <taxon>Aplysiidae</taxon>
        <taxon>Aplysia</taxon>
    </lineage>
</organism>
<evidence type="ECO:0000256" key="20">
    <source>
        <dbReference type="SAM" id="Phobius"/>
    </source>
</evidence>
<feature type="compositionally biased region" description="Polar residues" evidence="19">
    <location>
        <begin position="1235"/>
        <end position="1251"/>
    </location>
</feature>
<dbReference type="PANTHER" id="PTHR24416:SF604">
    <property type="entry name" value="RECEPTOR PROTEIN-TYROSINE KINASE"/>
    <property type="match status" value="1"/>
</dbReference>
<keyword evidence="8 25" id="KW-0418">Kinase</keyword>
<dbReference type="SUPFAM" id="SSF56112">
    <property type="entry name" value="Protein kinase-like (PK-like)"/>
    <property type="match status" value="1"/>
</dbReference>
<evidence type="ECO:0000256" key="12">
    <source>
        <dbReference type="ARBA" id="ARBA00023137"/>
    </source>
</evidence>
<comment type="caution">
    <text evidence="17">Lacks conserved residue(s) required for the propagation of feature annotation.</text>
</comment>
<feature type="compositionally biased region" description="Basic and acidic residues" evidence="19">
    <location>
        <begin position="1275"/>
        <end position="1294"/>
    </location>
</feature>
<dbReference type="RefSeq" id="XP_035825708.1">
    <property type="nucleotide sequence ID" value="XM_035969815.1"/>
</dbReference>
<keyword evidence="6 21" id="KW-0732">Signal</keyword>
<dbReference type="PRINTS" id="PR00109">
    <property type="entry name" value="TYRKINASE"/>
</dbReference>
<evidence type="ECO:0000256" key="4">
    <source>
        <dbReference type="ARBA" id="ARBA00022679"/>
    </source>
</evidence>
<evidence type="ECO:0000256" key="5">
    <source>
        <dbReference type="ARBA" id="ARBA00022692"/>
    </source>
</evidence>
<feature type="domain" description="Protein kinase" evidence="22">
    <location>
        <begin position="895"/>
        <end position="1166"/>
    </location>
</feature>
<dbReference type="SMART" id="SM00219">
    <property type="entry name" value="TyrKc"/>
    <property type="match status" value="1"/>
</dbReference>
<keyword evidence="9 18" id="KW-0067">ATP-binding</keyword>
<dbReference type="Gene3D" id="2.60.120.200">
    <property type="match status" value="2"/>
</dbReference>
<protein>
    <recommendedName>
        <fullName evidence="2">receptor protein-tyrosine kinase</fullName>
        <ecNumber evidence="2">2.7.10.1</ecNumber>
    </recommendedName>
</protein>
<evidence type="ECO:0000256" key="11">
    <source>
        <dbReference type="ARBA" id="ARBA00023136"/>
    </source>
</evidence>
<evidence type="ECO:0000256" key="10">
    <source>
        <dbReference type="ARBA" id="ARBA00022989"/>
    </source>
</evidence>
<reference evidence="25" key="1">
    <citation type="submission" date="2025-08" db="UniProtKB">
        <authorList>
            <consortium name="RefSeq"/>
        </authorList>
    </citation>
    <scope>IDENTIFICATION</scope>
</reference>
<comment type="subcellular location">
    <subcellularLocation>
        <location evidence="1">Cell membrane</location>
        <topology evidence="1">Single-pass type I membrane protein</topology>
    </subcellularLocation>
</comment>
<keyword evidence="11 20" id="KW-0472">Membrane</keyword>
<sequence length="1399" mass="153160">MVPRIIKRWPLVLCWIVCMQTMTSSVYVDSEISSDVHDFEDANDNWTTLKDYQLVRVQAKMNEVNGAPSIDATLGTGQGHYGYAMYNATNHHHVLFSACQPPSGAQCRLNFSAVINTKHSLRVGSTLSCDACLNSKGNESWKVVEVAPTEPEKGWQHISVELGTHEIPYDVTIFVAVKEPKEFIAIDDLQFIDCEQVPSLPLSCPSKKDYQCDVTRKCLSRDRLCDLVSDCVCGGDEAEELCEIVPFEGRFTLQDCDFDSSNCLWYNVRAGHEANSWTHPTGHDEEHKGAFRWRSSRVTSGKSNRLVQMSTPPGFQTTGSIKKSRGSDSHYTGPYVYVTMPPKNAGSVAVLRSVSLQPRFSSGGLCQVRFHYRITALSASLRLDMVAVGKPGRSQVHKVKWEQVVNTNNDVMDPWTWKRVVVDLNTEAINSSYILQFRAITSDPKASGQVAVHSISLSPECFIPDLKLSTCGMSGHIGPTQRRCDGSYGQNGKVNVVRGIQSWVVPETAIYTIQALGSRGGKGFNASDSVLLSRGSRVTAKFWLLKEEELFFVVGQVGEDATCQLTGMLLPAYCFMEGFDPAQNAGGSGGGGGATIVFKRKNGTKPEVLMVAGGGGGLPSHLTNDLKASLARNYFGETTVATVTSAISESSLTEKEAGSILSRPLEGKAPCHDKNNPSAKWESRGGFGAGGGACGGGGRGGPLLGGEEERFTRSTSVGEPGKSYVHKSALYSFMETGIHAGPGFIEISPVRECPCDYHCIWLGARLTNYTCLCPTGMVLQRDGISCAVAQKVMQEEESNLYLGIIAGALFLVFVSIICICLYIQRQSATGRRSGGIKKAVSLVCPCLHLSRRPLSANVLPQRQRPPTVMQVNPNYDLVGTKCPEQGLKDLPRKHLKCICELGKGAFGEVYYGLLSNVPMVDGDLPVAVKTLQPVCTEQTEMDFLMEAVIVSKFNHPNIVRFIGVCFEQHPHYLVLELLEGGDLKSFLRNARPKWDQPSQLTVRDLLRLSLDVARGCQHLEEKHFIHRDLAARNCLLTTKGPNRTAKIADFGMARDIYRNDYYKKAGKAMLPVKWMPPEAFLDGVFTSKTDIWSFGILLWEVFSLGHIPYPGNTNEGVMSLVTQGGRLDPPEGCPSAVFDIMASCWSALPEGRPTFSLIISSLEKTLQDDDMSQRGLPVFYVPPIINSRGLRLHERQPSTPPTATTRAVSNHAHPVSSPNSSGDGYLVPLLRHNYSGKSSDGQVSFSNNGSPRQRGAELDRGGAVGENRANRSHRLLKDIHEPQDDSSDFGDKNRPITKQQFRAPKVFYKPGISPHVTIPDASSEALLPPDRYTDGDALGALPNGAKIKFADDDDVEDDDSDDNDFNTEDGENLKMGVAVALPERSKKKKSYTKFPRPGT</sequence>
<dbReference type="Pfam" id="PF07714">
    <property type="entry name" value="PK_Tyr_Ser-Thr"/>
    <property type="match status" value="1"/>
</dbReference>
<evidence type="ECO:0000256" key="6">
    <source>
        <dbReference type="ARBA" id="ARBA00022729"/>
    </source>
</evidence>
<dbReference type="PROSITE" id="PS50068">
    <property type="entry name" value="LDLRA_2"/>
    <property type="match status" value="1"/>
</dbReference>
<evidence type="ECO:0000256" key="8">
    <source>
        <dbReference type="ARBA" id="ARBA00022777"/>
    </source>
</evidence>
<dbReference type="SUPFAM" id="SSF49899">
    <property type="entry name" value="Concanavalin A-like lectins/glucanases"/>
    <property type="match status" value="2"/>
</dbReference>
<evidence type="ECO:0000259" key="23">
    <source>
        <dbReference type="PROSITE" id="PS50060"/>
    </source>
</evidence>
<feature type="region of interest" description="Disordered" evidence="19">
    <location>
        <begin position="1349"/>
        <end position="1399"/>
    </location>
</feature>
<comment type="catalytic activity">
    <reaction evidence="16">
        <text>L-tyrosyl-[protein] + ATP = O-phospho-L-tyrosyl-[protein] + ADP + H(+)</text>
        <dbReference type="Rhea" id="RHEA:10596"/>
        <dbReference type="Rhea" id="RHEA-COMP:10136"/>
        <dbReference type="Rhea" id="RHEA-COMP:20101"/>
        <dbReference type="ChEBI" id="CHEBI:15378"/>
        <dbReference type="ChEBI" id="CHEBI:30616"/>
        <dbReference type="ChEBI" id="CHEBI:46858"/>
        <dbReference type="ChEBI" id="CHEBI:61978"/>
        <dbReference type="ChEBI" id="CHEBI:456216"/>
        <dbReference type="EC" id="2.7.10.1"/>
    </reaction>
</comment>
<feature type="binding site" evidence="18">
    <location>
        <position position="929"/>
    </location>
    <ligand>
        <name>ATP</name>
        <dbReference type="ChEBI" id="CHEBI:30616"/>
    </ligand>
</feature>
<evidence type="ECO:0000256" key="18">
    <source>
        <dbReference type="PROSITE-ProRule" id="PRU10141"/>
    </source>
</evidence>
<proteinExistence type="predicted"/>
<evidence type="ECO:0000256" key="13">
    <source>
        <dbReference type="ARBA" id="ARBA00023157"/>
    </source>
</evidence>
<keyword evidence="13" id="KW-1015">Disulfide bond</keyword>
<dbReference type="PANTHER" id="PTHR24416">
    <property type="entry name" value="TYROSINE-PROTEIN KINASE RECEPTOR"/>
    <property type="match status" value="1"/>
</dbReference>
<dbReference type="InterPro" id="IPR000719">
    <property type="entry name" value="Prot_kinase_dom"/>
</dbReference>
<dbReference type="PROSITE" id="PS00107">
    <property type="entry name" value="PROTEIN_KINASE_ATP"/>
    <property type="match status" value="1"/>
</dbReference>
<dbReference type="InterPro" id="IPR020635">
    <property type="entry name" value="Tyr_kinase_cat_dom"/>
</dbReference>
<dbReference type="InterPro" id="IPR002172">
    <property type="entry name" value="LDrepeatLR_classA_rpt"/>
</dbReference>
<evidence type="ECO:0000256" key="7">
    <source>
        <dbReference type="ARBA" id="ARBA00022741"/>
    </source>
</evidence>
<dbReference type="PROSITE" id="PS50011">
    <property type="entry name" value="PROTEIN_KINASE_DOM"/>
    <property type="match status" value="1"/>
</dbReference>
<dbReference type="InterPro" id="IPR055163">
    <property type="entry name" value="ALK/LTK-like_GRD"/>
</dbReference>
<evidence type="ECO:0000256" key="9">
    <source>
        <dbReference type="ARBA" id="ARBA00022840"/>
    </source>
</evidence>
<feature type="compositionally biased region" description="Polar residues" evidence="19">
    <location>
        <begin position="302"/>
        <end position="321"/>
    </location>
</feature>
<dbReference type="Proteomes" id="UP000694888">
    <property type="component" value="Unplaced"/>
</dbReference>
<gene>
    <name evidence="25" type="primary">LOC101851409</name>
</gene>
<keyword evidence="10 20" id="KW-1133">Transmembrane helix</keyword>
<evidence type="ECO:0000313" key="25">
    <source>
        <dbReference type="RefSeq" id="XP_035825708.1"/>
    </source>
</evidence>
<feature type="region of interest" description="Disordered" evidence="19">
    <location>
        <begin position="1190"/>
        <end position="1299"/>
    </location>
</feature>
<keyword evidence="5 20" id="KW-0812">Transmembrane</keyword>
<keyword evidence="14 25" id="KW-0675">Receptor</keyword>
<dbReference type="InterPro" id="IPR050122">
    <property type="entry name" value="RTK"/>
</dbReference>
<dbReference type="GO" id="GO:0016301">
    <property type="term" value="F:kinase activity"/>
    <property type="evidence" value="ECO:0007669"/>
    <property type="project" value="UniProtKB-KW"/>
</dbReference>
<dbReference type="SMART" id="SM00192">
    <property type="entry name" value="LDLa"/>
    <property type="match status" value="1"/>
</dbReference>
<evidence type="ECO:0000256" key="19">
    <source>
        <dbReference type="SAM" id="MobiDB-lite"/>
    </source>
</evidence>
<feature type="transmembrane region" description="Helical" evidence="20">
    <location>
        <begin position="800"/>
        <end position="823"/>
    </location>
</feature>
<dbReference type="PROSITE" id="PS00109">
    <property type="entry name" value="PROTEIN_KINASE_TYR"/>
    <property type="match status" value="1"/>
</dbReference>
<dbReference type="InterPro" id="IPR008266">
    <property type="entry name" value="Tyr_kinase_AS"/>
</dbReference>
<feature type="chain" id="PRO_5045900436" description="receptor protein-tyrosine kinase" evidence="21">
    <location>
        <begin position="26"/>
        <end position="1399"/>
    </location>
</feature>
<keyword evidence="15" id="KW-0325">Glycoprotein</keyword>
<dbReference type="Gene3D" id="1.10.510.10">
    <property type="entry name" value="Transferase(Phosphotransferase) domain 1"/>
    <property type="match status" value="1"/>
</dbReference>
<feature type="region of interest" description="Disordered" evidence="19">
    <location>
        <begin position="302"/>
        <end position="327"/>
    </location>
</feature>
<evidence type="ECO:0000256" key="21">
    <source>
        <dbReference type="SAM" id="SignalP"/>
    </source>
</evidence>
<dbReference type="GeneID" id="101851409"/>
<evidence type="ECO:0000256" key="2">
    <source>
        <dbReference type="ARBA" id="ARBA00011902"/>
    </source>
</evidence>
<dbReference type="Gene3D" id="3.30.200.20">
    <property type="entry name" value="Phosphorylase Kinase, domain 1"/>
    <property type="match status" value="1"/>
</dbReference>
<feature type="region of interest" description="Disordered" evidence="19">
    <location>
        <begin position="664"/>
        <end position="684"/>
    </location>
</feature>
<feature type="compositionally biased region" description="Basic and acidic residues" evidence="19">
    <location>
        <begin position="665"/>
        <end position="675"/>
    </location>
</feature>
<evidence type="ECO:0000259" key="22">
    <source>
        <dbReference type="PROSITE" id="PS50011"/>
    </source>
</evidence>
<dbReference type="Pfam" id="PF12810">
    <property type="entry name" value="ALK_LTK_GRD"/>
    <property type="match status" value="1"/>
</dbReference>